<organism evidence="1 2">
    <name type="scientific">Microbacterium hydrocarbonoxydans</name>
    <dbReference type="NCBI Taxonomy" id="273678"/>
    <lineage>
        <taxon>Bacteria</taxon>
        <taxon>Bacillati</taxon>
        <taxon>Actinomycetota</taxon>
        <taxon>Actinomycetes</taxon>
        <taxon>Micrococcales</taxon>
        <taxon>Microbacteriaceae</taxon>
        <taxon>Microbacterium</taxon>
    </lineage>
</organism>
<protein>
    <submittedName>
        <fullName evidence="1">Uncharacterized protein</fullName>
    </submittedName>
</protein>
<accession>A0A1H4MJ71</accession>
<evidence type="ECO:0000313" key="2">
    <source>
        <dbReference type="Proteomes" id="UP000183750"/>
    </source>
</evidence>
<dbReference type="Proteomes" id="UP000183750">
    <property type="component" value="Unassembled WGS sequence"/>
</dbReference>
<dbReference type="RefSeq" id="WP_060925870.1">
    <property type="nucleotide sequence ID" value="NZ_FNSQ01000005.1"/>
</dbReference>
<gene>
    <name evidence="1" type="ORF">SAMN04489807_2165</name>
</gene>
<name>A0A1H4MJ71_9MICO</name>
<dbReference type="AlphaFoldDB" id="A0A1H4MJ71"/>
<keyword evidence="2" id="KW-1185">Reference proteome</keyword>
<reference evidence="2" key="1">
    <citation type="submission" date="2016-10" db="EMBL/GenBank/DDBJ databases">
        <authorList>
            <person name="Varghese N."/>
            <person name="Submissions S."/>
        </authorList>
    </citation>
    <scope>NUCLEOTIDE SEQUENCE [LARGE SCALE GENOMIC DNA]</scope>
    <source>
        <strain evidence="2">DSM 16089</strain>
    </source>
</reference>
<sequence>MFETGQVVTTPEGKIGQIARPQSGSRFDYYDLSDGEMNIAVYAVMLDSGKVEHWTEDALAGEARIRRSGSLA</sequence>
<proteinExistence type="predicted"/>
<evidence type="ECO:0000313" key="1">
    <source>
        <dbReference type="EMBL" id="SEB83076.1"/>
    </source>
</evidence>
<dbReference type="EMBL" id="FNSQ01000005">
    <property type="protein sequence ID" value="SEB83076.1"/>
    <property type="molecule type" value="Genomic_DNA"/>
</dbReference>